<organism evidence="2 3">
    <name type="scientific">Paenibacillus solani</name>
    <dbReference type="NCBI Taxonomy" id="1705565"/>
    <lineage>
        <taxon>Bacteria</taxon>
        <taxon>Bacillati</taxon>
        <taxon>Bacillota</taxon>
        <taxon>Bacilli</taxon>
        <taxon>Bacillales</taxon>
        <taxon>Paenibacillaceae</taxon>
        <taxon>Paenibacillus</taxon>
    </lineage>
</organism>
<sequence length="128" mass="14991">MILESAILYIKPGLASEFESAFREASSVLLSKKGYIDHELHKCVENRDEYIFLSRWSGIKDPLIGFRRHPDYKRWSDSLDPFYARPPEIKHYIDIRVDRRDEADQVLMKILLAKGATFTDPEETKSEE</sequence>
<keyword evidence="2" id="KW-0503">Monooxygenase</keyword>
<dbReference type="Gene3D" id="3.30.70.100">
    <property type="match status" value="1"/>
</dbReference>
<dbReference type="GO" id="GO:0004497">
    <property type="term" value="F:monooxygenase activity"/>
    <property type="evidence" value="ECO:0007669"/>
    <property type="project" value="UniProtKB-KW"/>
</dbReference>
<feature type="domain" description="ABM" evidence="1">
    <location>
        <begin position="2"/>
        <end position="93"/>
    </location>
</feature>
<dbReference type="SUPFAM" id="SSF54909">
    <property type="entry name" value="Dimeric alpha+beta barrel"/>
    <property type="match status" value="1"/>
</dbReference>
<dbReference type="InterPro" id="IPR007138">
    <property type="entry name" value="ABM_dom"/>
</dbReference>
<evidence type="ECO:0000259" key="1">
    <source>
        <dbReference type="PROSITE" id="PS51725"/>
    </source>
</evidence>
<evidence type="ECO:0000313" key="3">
    <source>
        <dbReference type="Proteomes" id="UP000036932"/>
    </source>
</evidence>
<reference evidence="3" key="1">
    <citation type="submission" date="2015-08" db="EMBL/GenBank/DDBJ databases">
        <title>Genome sequencing project for genomic taxonomy and phylogenomics of Bacillus-like bacteria.</title>
        <authorList>
            <person name="Liu B."/>
            <person name="Wang J."/>
            <person name="Zhu Y."/>
            <person name="Liu G."/>
            <person name="Chen Q."/>
            <person name="Chen Z."/>
            <person name="Lan J."/>
            <person name="Che J."/>
            <person name="Ge C."/>
            <person name="Shi H."/>
            <person name="Pan Z."/>
            <person name="Liu X."/>
        </authorList>
    </citation>
    <scope>NUCLEOTIDE SEQUENCE [LARGE SCALE GENOMIC DNA]</scope>
    <source>
        <strain evidence="3">FJAT-22460</strain>
    </source>
</reference>
<protein>
    <submittedName>
        <fullName evidence="2">Antibiotic biosynthesis monooxygenase</fullName>
    </submittedName>
</protein>
<evidence type="ECO:0000313" key="2">
    <source>
        <dbReference type="EMBL" id="KOR89864.1"/>
    </source>
</evidence>
<gene>
    <name evidence="2" type="ORF">AM231_12445</name>
</gene>
<dbReference type="Pfam" id="PF03992">
    <property type="entry name" value="ABM"/>
    <property type="match status" value="1"/>
</dbReference>
<keyword evidence="3" id="KW-1185">Reference proteome</keyword>
<dbReference type="Proteomes" id="UP000036932">
    <property type="component" value="Unassembled WGS sequence"/>
</dbReference>
<keyword evidence="2" id="KW-0560">Oxidoreductase</keyword>
<name>A0A0M1P779_9BACL</name>
<accession>A0A0M1P779</accession>
<dbReference type="RefSeq" id="WP_054402874.1">
    <property type="nucleotide sequence ID" value="NZ_LIUT01000001.1"/>
</dbReference>
<dbReference type="OrthoDB" id="9798157at2"/>
<dbReference type="InterPro" id="IPR011008">
    <property type="entry name" value="Dimeric_a/b-barrel"/>
</dbReference>
<dbReference type="PATRIC" id="fig|1705565.3.peg.4509"/>
<proteinExistence type="predicted"/>
<dbReference type="AlphaFoldDB" id="A0A0M1P779"/>
<dbReference type="EMBL" id="LIUT01000001">
    <property type="protein sequence ID" value="KOR89864.1"/>
    <property type="molecule type" value="Genomic_DNA"/>
</dbReference>
<comment type="caution">
    <text evidence="2">The sequence shown here is derived from an EMBL/GenBank/DDBJ whole genome shotgun (WGS) entry which is preliminary data.</text>
</comment>
<dbReference type="PROSITE" id="PS51725">
    <property type="entry name" value="ABM"/>
    <property type="match status" value="1"/>
</dbReference>